<feature type="transmembrane region" description="Helical" evidence="1">
    <location>
        <begin position="6"/>
        <end position="27"/>
    </location>
</feature>
<dbReference type="AlphaFoldDB" id="A0A6N2B8Z9"/>
<dbReference type="InterPro" id="IPR056777">
    <property type="entry name" value="Ycf2_N"/>
</dbReference>
<reference evidence="3" key="1">
    <citation type="submission" date="2019-05" db="EMBL/GenBank/DDBJ databases">
        <title>The de novo reference genome and transcriptome assemblies of the wild tomato species Solanum chilense.</title>
        <authorList>
            <person name="Stam R."/>
            <person name="Nosenko T."/>
            <person name="Hoerger A.C."/>
            <person name="Stephan W."/>
            <person name="Seidel M.A."/>
            <person name="Kuhn J.M.M."/>
            <person name="Haberer G."/>
            <person name="Tellier A."/>
        </authorList>
    </citation>
    <scope>NUCLEOTIDE SEQUENCE</scope>
    <source>
        <tissue evidence="3">Mature leaves</tissue>
    </source>
</reference>
<evidence type="ECO:0000256" key="1">
    <source>
        <dbReference type="SAM" id="Phobius"/>
    </source>
</evidence>
<keyword evidence="1" id="KW-1133">Transmembrane helix</keyword>
<feature type="non-terminal residue" evidence="3">
    <location>
        <position position="101"/>
    </location>
</feature>
<organism evidence="3">
    <name type="scientific">Solanum chilense</name>
    <name type="common">Tomato</name>
    <name type="synonym">Lycopersicon chilense</name>
    <dbReference type="NCBI Taxonomy" id="4083"/>
    <lineage>
        <taxon>Eukaryota</taxon>
        <taxon>Viridiplantae</taxon>
        <taxon>Streptophyta</taxon>
        <taxon>Embryophyta</taxon>
        <taxon>Tracheophyta</taxon>
        <taxon>Spermatophyta</taxon>
        <taxon>Magnoliopsida</taxon>
        <taxon>eudicotyledons</taxon>
        <taxon>Gunneridae</taxon>
        <taxon>Pentapetalae</taxon>
        <taxon>asterids</taxon>
        <taxon>lamiids</taxon>
        <taxon>Solanales</taxon>
        <taxon>Solanaceae</taxon>
        <taxon>Solanoideae</taxon>
        <taxon>Solaneae</taxon>
        <taxon>Solanum</taxon>
        <taxon>Solanum subgen. Lycopersicon</taxon>
    </lineage>
</organism>
<sequence>FFQVTSFFIQVAFIFLSNSLSFFLVSFGNIPIHWSEIFIYEELKGPNDQVCNKLFKSIGLQNVHLEKLKPFLLDDHDTLQKSKILINRGIISHFLLNKIPK</sequence>
<accession>A0A6N2B8Z9</accession>
<keyword evidence="1" id="KW-0472">Membrane</keyword>
<evidence type="ECO:0000259" key="2">
    <source>
        <dbReference type="Pfam" id="PF05695"/>
    </source>
</evidence>
<dbReference type="EMBL" id="RXGB01003759">
    <property type="protein sequence ID" value="TMW91317.1"/>
    <property type="molecule type" value="Genomic_DNA"/>
</dbReference>
<evidence type="ECO:0000313" key="3">
    <source>
        <dbReference type="EMBL" id="TMW91317.1"/>
    </source>
</evidence>
<name>A0A6N2B8Z9_SOLCI</name>
<gene>
    <name evidence="3" type="ORF">EJD97_014494</name>
</gene>
<keyword evidence="1" id="KW-0812">Transmembrane</keyword>
<proteinExistence type="predicted"/>
<feature type="domain" description="Ycf2 N-terminal" evidence="2">
    <location>
        <begin position="6"/>
        <end position="101"/>
    </location>
</feature>
<comment type="caution">
    <text evidence="3">The sequence shown here is derived from an EMBL/GenBank/DDBJ whole genome shotgun (WGS) entry which is preliminary data.</text>
</comment>
<protein>
    <recommendedName>
        <fullName evidence="2">Ycf2 N-terminal domain-containing protein</fullName>
    </recommendedName>
</protein>
<feature type="non-terminal residue" evidence="3">
    <location>
        <position position="1"/>
    </location>
</feature>
<dbReference type="Pfam" id="PF05695">
    <property type="entry name" value="Ycf2"/>
    <property type="match status" value="1"/>
</dbReference>